<proteinExistence type="predicted"/>
<organism evidence="1 2">
    <name type="scientific">Caproicibacter fermentans</name>
    <dbReference type="NCBI Taxonomy" id="2576756"/>
    <lineage>
        <taxon>Bacteria</taxon>
        <taxon>Bacillati</taxon>
        <taxon>Bacillota</taxon>
        <taxon>Clostridia</taxon>
        <taxon>Eubacteriales</taxon>
        <taxon>Acutalibacteraceae</taxon>
        <taxon>Caproicibacter</taxon>
    </lineage>
</organism>
<accession>A0A7G8T761</accession>
<dbReference type="AlphaFoldDB" id="A0A7G8T761"/>
<dbReference type="Proteomes" id="UP000515909">
    <property type="component" value="Chromosome"/>
</dbReference>
<reference evidence="1 2" key="1">
    <citation type="submission" date="2020-08" db="EMBL/GenBank/DDBJ databases">
        <title>The isolate Caproiciproducens sp. 7D4C2 produces n-caproate at mildly acidic conditions from hexoses: genome and rBOX comparison with related strains and chain-elongating bacteria.</title>
        <authorList>
            <person name="Esquivel-Elizondo S."/>
            <person name="Bagci C."/>
            <person name="Temovska M."/>
            <person name="Jeon B.S."/>
            <person name="Bessarab I."/>
            <person name="Williams R.B.H."/>
            <person name="Huson D.H."/>
            <person name="Angenent L.T."/>
        </authorList>
    </citation>
    <scope>NUCLEOTIDE SEQUENCE [LARGE SCALE GENOMIC DNA]</scope>
    <source>
        <strain evidence="1 2">7D4C2</strain>
    </source>
</reference>
<dbReference type="RefSeq" id="WP_187034365.1">
    <property type="nucleotide sequence ID" value="NZ_CP060286.1"/>
</dbReference>
<sequence>MKGAKIARKYLGGGDLAALFEAIGNEQKNYNWVVTDHDFFTREEPLKQRLSWTGVFFTGEELTELFVPRRRVTFIDAVLSAYPKEIPVRELQTYELPEWQSPGYWQEDLELQTPQAVMELVPWDGYELLFLSRRDGLVDSFLRAFPQALDLGETNRREKAVERRITEIFHRAATERGILLTEKTEKYKYSVFQSLCRKGDKENLEVTDEEIGAEVERLLRGL</sequence>
<dbReference type="EMBL" id="CP060286">
    <property type="protein sequence ID" value="QNK39452.1"/>
    <property type="molecule type" value="Genomic_DNA"/>
</dbReference>
<name>A0A7G8T761_9FIRM</name>
<gene>
    <name evidence="1" type="ORF">HCR03_11905</name>
</gene>
<evidence type="ECO:0000313" key="1">
    <source>
        <dbReference type="EMBL" id="QNK39452.1"/>
    </source>
</evidence>
<protein>
    <submittedName>
        <fullName evidence="1">Uncharacterized protein</fullName>
    </submittedName>
</protein>
<evidence type="ECO:0000313" key="2">
    <source>
        <dbReference type="Proteomes" id="UP000515909"/>
    </source>
</evidence>
<dbReference type="KEGG" id="cfem:HCR03_11905"/>